<protein>
    <submittedName>
        <fullName evidence="1">Uncharacterized protein</fullName>
    </submittedName>
</protein>
<dbReference type="EMBL" id="LXQA010528572">
    <property type="protein sequence ID" value="MCI57413.1"/>
    <property type="molecule type" value="Genomic_DNA"/>
</dbReference>
<keyword evidence="2" id="KW-1185">Reference proteome</keyword>
<dbReference type="PANTHER" id="PTHR31153:SF19">
    <property type="entry name" value="P-LOOP NUCLEOSIDE TRIPHOSPHATE HYDROLASE SUPERFAMILY PROTEIN"/>
    <property type="match status" value="1"/>
</dbReference>
<evidence type="ECO:0000313" key="2">
    <source>
        <dbReference type="Proteomes" id="UP000265520"/>
    </source>
</evidence>
<name>A0A392T8G5_9FABA</name>
<dbReference type="AlphaFoldDB" id="A0A392T8G5"/>
<proteinExistence type="predicted"/>
<dbReference type="Proteomes" id="UP000265520">
    <property type="component" value="Unassembled WGS sequence"/>
</dbReference>
<dbReference type="PANTHER" id="PTHR31153">
    <property type="entry name" value="CALMODULIN CALCIUM-DEPENDENT NAD KINASE"/>
    <property type="match status" value="1"/>
</dbReference>
<organism evidence="1 2">
    <name type="scientific">Trifolium medium</name>
    <dbReference type="NCBI Taxonomy" id="97028"/>
    <lineage>
        <taxon>Eukaryota</taxon>
        <taxon>Viridiplantae</taxon>
        <taxon>Streptophyta</taxon>
        <taxon>Embryophyta</taxon>
        <taxon>Tracheophyta</taxon>
        <taxon>Spermatophyta</taxon>
        <taxon>Magnoliopsida</taxon>
        <taxon>eudicotyledons</taxon>
        <taxon>Gunneridae</taxon>
        <taxon>Pentapetalae</taxon>
        <taxon>rosids</taxon>
        <taxon>fabids</taxon>
        <taxon>Fabales</taxon>
        <taxon>Fabaceae</taxon>
        <taxon>Papilionoideae</taxon>
        <taxon>50 kb inversion clade</taxon>
        <taxon>NPAAA clade</taxon>
        <taxon>Hologalegina</taxon>
        <taxon>IRL clade</taxon>
        <taxon>Trifolieae</taxon>
        <taxon>Trifolium</taxon>
    </lineage>
</organism>
<comment type="caution">
    <text evidence="1">The sequence shown here is derived from an EMBL/GenBank/DDBJ whole genome shotgun (WGS) entry which is preliminary data.</text>
</comment>
<evidence type="ECO:0000313" key="1">
    <source>
        <dbReference type="EMBL" id="MCI57413.1"/>
    </source>
</evidence>
<sequence length="47" mass="5762">MARNVHRRRYRMGVGYRVNDDGTVIENYWERIKDEEPEQVEGKKRKP</sequence>
<accession>A0A392T8G5</accession>
<feature type="non-terminal residue" evidence="1">
    <location>
        <position position="47"/>
    </location>
</feature>
<dbReference type="InterPro" id="IPR044802">
    <property type="entry name" value="NADKc-like"/>
</dbReference>
<reference evidence="1 2" key="1">
    <citation type="journal article" date="2018" name="Front. Plant Sci.">
        <title>Red Clover (Trifolium pratense) and Zigzag Clover (T. medium) - A Picture of Genomic Similarities and Differences.</title>
        <authorList>
            <person name="Dluhosova J."/>
            <person name="Istvanek J."/>
            <person name="Nedelnik J."/>
            <person name="Repkova J."/>
        </authorList>
    </citation>
    <scope>NUCLEOTIDE SEQUENCE [LARGE SCALE GENOMIC DNA]</scope>
    <source>
        <strain evidence="2">cv. 10/8</strain>
        <tissue evidence="1">Leaf</tissue>
    </source>
</reference>